<gene>
    <name evidence="1" type="ORF">E6C76_01925</name>
</gene>
<reference evidence="1 2" key="1">
    <citation type="submission" date="2019-04" db="EMBL/GenBank/DDBJ databases">
        <title>Azoarcus nasutitermitis sp. nov. isolated from termite nest.</title>
        <authorList>
            <person name="Lin S.-Y."/>
            <person name="Hameed A."/>
            <person name="Hsu Y.-H."/>
            <person name="Young C.-C."/>
        </authorList>
    </citation>
    <scope>NUCLEOTIDE SEQUENCE [LARGE SCALE GENOMIC DNA]</scope>
    <source>
        <strain evidence="1 2">CC-YHH838</strain>
    </source>
</reference>
<comment type="caution">
    <text evidence="1">The sequence shown here is derived from an EMBL/GenBank/DDBJ whole genome shotgun (WGS) entry which is preliminary data.</text>
</comment>
<dbReference type="Pfam" id="PF07254">
    <property type="entry name" value="Cpta_toxin"/>
    <property type="match status" value="1"/>
</dbReference>
<evidence type="ECO:0008006" key="3">
    <source>
        <dbReference type="Google" id="ProtNLM"/>
    </source>
</evidence>
<accession>A0A4S4B3M7</accession>
<protein>
    <recommendedName>
        <fullName evidence="3">Toxin CptA</fullName>
    </recommendedName>
</protein>
<dbReference type="AlphaFoldDB" id="A0A4S4B3M7"/>
<dbReference type="RefSeq" id="WP_136346574.1">
    <property type="nucleotide sequence ID" value="NZ_SSOC01000001.1"/>
</dbReference>
<proteinExistence type="predicted"/>
<name>A0A4S4B3M7_9RHOO</name>
<dbReference type="OrthoDB" id="9180819at2"/>
<organism evidence="1 2">
    <name type="scientific">Pseudothauera nasutitermitis</name>
    <dbReference type="NCBI Taxonomy" id="2565930"/>
    <lineage>
        <taxon>Bacteria</taxon>
        <taxon>Pseudomonadati</taxon>
        <taxon>Pseudomonadota</taxon>
        <taxon>Betaproteobacteria</taxon>
        <taxon>Rhodocyclales</taxon>
        <taxon>Zoogloeaceae</taxon>
        <taxon>Pseudothauera</taxon>
    </lineage>
</organism>
<dbReference type="InterPro" id="IPR009883">
    <property type="entry name" value="YgfX"/>
</dbReference>
<keyword evidence="2" id="KW-1185">Reference proteome</keyword>
<evidence type="ECO:0000313" key="1">
    <source>
        <dbReference type="EMBL" id="THF67165.1"/>
    </source>
</evidence>
<sequence length="143" mass="16038">MAARYPLHLPLRSSRHLVALSGAVHLAAALAFLFSSLPWPARLAGVLLILASVFRHARRWRHPLQQVLVLRADGLLDVDGEVVALEAGSTDFGWAIWLHWRAAAGRRQSLMLLPDALPSGRWRPLRIWLRHRARADGGRADER</sequence>
<evidence type="ECO:0000313" key="2">
    <source>
        <dbReference type="Proteomes" id="UP000308430"/>
    </source>
</evidence>
<dbReference type="Proteomes" id="UP000308430">
    <property type="component" value="Unassembled WGS sequence"/>
</dbReference>
<dbReference type="EMBL" id="SSOC01000001">
    <property type="protein sequence ID" value="THF67165.1"/>
    <property type="molecule type" value="Genomic_DNA"/>
</dbReference>